<feature type="domain" description="ACB" evidence="2">
    <location>
        <begin position="4"/>
        <end position="88"/>
    </location>
</feature>
<gene>
    <name evidence="3" type="ORF">FCL40_04130</name>
</gene>
<dbReference type="PROSITE" id="PS51228">
    <property type="entry name" value="ACB_2"/>
    <property type="match status" value="1"/>
</dbReference>
<organism evidence="3 4">
    <name type="scientific">Ferrimonas sediminicola</name>
    <dbReference type="NCBI Taxonomy" id="2569538"/>
    <lineage>
        <taxon>Bacteria</taxon>
        <taxon>Pseudomonadati</taxon>
        <taxon>Pseudomonadota</taxon>
        <taxon>Gammaproteobacteria</taxon>
        <taxon>Alteromonadales</taxon>
        <taxon>Ferrimonadaceae</taxon>
        <taxon>Ferrimonas</taxon>
    </lineage>
</organism>
<keyword evidence="4" id="KW-1185">Reference proteome</keyword>
<dbReference type="PANTHER" id="PTHR23310:SF62">
    <property type="entry name" value="ACYL-COA BINDING PROTEIN 1, ISOFORM A"/>
    <property type="match status" value="1"/>
</dbReference>
<dbReference type="InterPro" id="IPR014352">
    <property type="entry name" value="FERM/acyl-CoA-bd_prot_sf"/>
</dbReference>
<dbReference type="Proteomes" id="UP000305674">
    <property type="component" value="Unassembled WGS sequence"/>
</dbReference>
<dbReference type="RefSeq" id="WP_136851652.1">
    <property type="nucleotide sequence ID" value="NZ_SWCI01000002.1"/>
</dbReference>
<dbReference type="AlphaFoldDB" id="A0A4U1BJQ2"/>
<dbReference type="EMBL" id="SWCI01000002">
    <property type="protein sequence ID" value="TKB50350.1"/>
    <property type="molecule type" value="Genomic_DNA"/>
</dbReference>
<dbReference type="InterPro" id="IPR035984">
    <property type="entry name" value="Acyl-CoA-binding_sf"/>
</dbReference>
<dbReference type="PROSITE" id="PS00880">
    <property type="entry name" value="ACB_1"/>
    <property type="match status" value="1"/>
</dbReference>
<evidence type="ECO:0000313" key="4">
    <source>
        <dbReference type="Proteomes" id="UP000305674"/>
    </source>
</evidence>
<evidence type="ECO:0000259" key="2">
    <source>
        <dbReference type="PROSITE" id="PS51228"/>
    </source>
</evidence>
<evidence type="ECO:0000313" key="3">
    <source>
        <dbReference type="EMBL" id="TKB50350.1"/>
    </source>
</evidence>
<dbReference type="PANTHER" id="PTHR23310">
    <property type="entry name" value="ACYL-COA-BINDING PROTEIN, ACBP"/>
    <property type="match status" value="1"/>
</dbReference>
<dbReference type="InterPro" id="IPR022408">
    <property type="entry name" value="Acyl-CoA-binding_prot_CS"/>
</dbReference>
<evidence type="ECO:0000256" key="1">
    <source>
        <dbReference type="ARBA" id="ARBA00023121"/>
    </source>
</evidence>
<dbReference type="PRINTS" id="PR00689">
    <property type="entry name" value="ACOABINDINGP"/>
</dbReference>
<dbReference type="GO" id="GO:0006631">
    <property type="term" value="P:fatty acid metabolic process"/>
    <property type="evidence" value="ECO:0007669"/>
    <property type="project" value="TreeGrafter"/>
</dbReference>
<dbReference type="InterPro" id="IPR000582">
    <property type="entry name" value="Acyl-CoA-binding_protein"/>
</dbReference>
<proteinExistence type="predicted"/>
<keyword evidence="1" id="KW-0446">Lipid-binding</keyword>
<dbReference type="Pfam" id="PF00887">
    <property type="entry name" value="ACBP"/>
    <property type="match status" value="1"/>
</dbReference>
<name>A0A4U1BJQ2_9GAMM</name>
<protein>
    <submittedName>
        <fullName evidence="3">Acyl-CoA-binding protein</fullName>
    </submittedName>
</protein>
<reference evidence="3 4" key="1">
    <citation type="submission" date="2019-04" db="EMBL/GenBank/DDBJ databases">
        <authorList>
            <person name="Hwang J.C."/>
        </authorList>
    </citation>
    <scope>NUCLEOTIDE SEQUENCE [LARGE SCALE GENOMIC DNA]</scope>
    <source>
        <strain evidence="3 4">IMCC35001</strain>
    </source>
</reference>
<dbReference type="GO" id="GO:0000062">
    <property type="term" value="F:fatty-acyl-CoA binding"/>
    <property type="evidence" value="ECO:0007669"/>
    <property type="project" value="InterPro"/>
</dbReference>
<sequence length="88" mass="9934">MDELTLAFERSQQEVKQLPSRPSNDQLLSLYGLFKQATQGDVTGSAPSVFKMAEHAKYQAWKALIGTDSEECKQRYVELVQSLVRQQG</sequence>
<accession>A0A4U1BJQ2</accession>
<dbReference type="Gene3D" id="1.20.80.10">
    <property type="match status" value="1"/>
</dbReference>
<dbReference type="SUPFAM" id="SSF47027">
    <property type="entry name" value="Acyl-CoA binding protein"/>
    <property type="match status" value="1"/>
</dbReference>
<dbReference type="OrthoDB" id="5625302at2"/>
<comment type="caution">
    <text evidence="3">The sequence shown here is derived from an EMBL/GenBank/DDBJ whole genome shotgun (WGS) entry which is preliminary data.</text>
</comment>